<evidence type="ECO:0000256" key="7">
    <source>
        <dbReference type="ARBA" id="ARBA00023146"/>
    </source>
</evidence>
<sequence length="459" mass="52762">MAAKNLEEIVSLCKRRGFIFPSAEIYGGLQGVYDYGPLGVELKNNLKMAWWKSNVYERDDIYGLDSAVLTHQKIFYYSGHERTFADLLVDCKQCKKRWRFDHLKKGQCETCGSTQLTEPRTFNMMFKTTIGPLEDSNAFAYLRPETAQGIFTNFKNIMDSMSPRFPFGIAQIGKAFRNEITPRNFIFRVREFEQLEIEFFVKPGEDEKWHHYWVESRLTWWKNQGLNPQRLKLLNQNASELAHYAKATTDILYKFPHGFEELEGISNRTDYDLGSHTQGQNGLNIHANISVNKESIAKLSVQDPPGSHFIPYVIEPSAGLDRGVLALLTEAYEEETLKDGKKRFVLKIQPHLAPVKIAIIPLKKNDSGLVEKANVLKHAIQVLGLGRIAFEDTGNIGKSYRRHDEIGTPLCITIDFDTIGKSKNVENHDTVTVRYRDSMEQTRIHLSELENYIKNYFSY</sequence>
<keyword evidence="3 8" id="KW-0436">Ligase</keyword>
<proteinExistence type="inferred from homology"/>
<feature type="binding site" evidence="8">
    <location>
        <begin position="319"/>
        <end position="322"/>
    </location>
    <ligand>
        <name>ATP</name>
        <dbReference type="ChEBI" id="CHEBI:30616"/>
    </ligand>
</feature>
<dbReference type="AlphaFoldDB" id="A8PQG6"/>
<keyword evidence="2 8" id="KW-0963">Cytoplasm</keyword>
<dbReference type="GO" id="GO:0004820">
    <property type="term" value="F:glycine-tRNA ligase activity"/>
    <property type="evidence" value="ECO:0007669"/>
    <property type="project" value="UniProtKB-UniRule"/>
</dbReference>
<dbReference type="CDD" id="cd00774">
    <property type="entry name" value="GlyRS-like_core"/>
    <property type="match status" value="1"/>
</dbReference>
<feature type="binding site" evidence="8">
    <location>
        <begin position="177"/>
        <end position="179"/>
    </location>
    <ligand>
        <name>ATP</name>
        <dbReference type="ChEBI" id="CHEBI:30616"/>
    </ligand>
</feature>
<dbReference type="InterPro" id="IPR006195">
    <property type="entry name" value="aa-tRNA-synth_II"/>
</dbReference>
<dbReference type="RefSeq" id="WP_006035396.1">
    <property type="nucleotide sequence ID" value="NZ_AAQJ02000001.1"/>
</dbReference>
<comment type="subunit">
    <text evidence="8">Homodimer.</text>
</comment>
<dbReference type="Pfam" id="PF00587">
    <property type="entry name" value="tRNA-synt_2b"/>
    <property type="match status" value="1"/>
</dbReference>
<dbReference type="GO" id="GO:0005737">
    <property type="term" value="C:cytoplasm"/>
    <property type="evidence" value="ECO:0007669"/>
    <property type="project" value="UniProtKB-SubCell"/>
</dbReference>
<feature type="binding site" evidence="8">
    <location>
        <begin position="261"/>
        <end position="262"/>
    </location>
    <ligand>
        <name>ATP</name>
        <dbReference type="ChEBI" id="CHEBI:30616"/>
    </ligand>
</feature>
<dbReference type="SUPFAM" id="SSF55681">
    <property type="entry name" value="Class II aaRS and biotin synthetases"/>
    <property type="match status" value="1"/>
</dbReference>
<gene>
    <name evidence="10" type="primary">glyS</name>
    <name evidence="8" type="synonym">glyQS</name>
    <name evidence="10" type="ORF">RICGR_1513</name>
</gene>
<dbReference type="EC" id="6.1.1.14" evidence="8"/>
<dbReference type="OrthoDB" id="9760853at2"/>
<dbReference type="Pfam" id="PF03129">
    <property type="entry name" value="HGTP_anticodon"/>
    <property type="match status" value="1"/>
</dbReference>
<dbReference type="InterPro" id="IPR027031">
    <property type="entry name" value="Gly-tRNA_synthase/POLG2"/>
</dbReference>
<dbReference type="PRINTS" id="PR01043">
    <property type="entry name" value="TRNASYNTHGLY"/>
</dbReference>
<comment type="catalytic activity">
    <reaction evidence="8">
        <text>tRNA(Gly) + glycine + ATP = glycyl-tRNA(Gly) + AMP + diphosphate</text>
        <dbReference type="Rhea" id="RHEA:16013"/>
        <dbReference type="Rhea" id="RHEA-COMP:9664"/>
        <dbReference type="Rhea" id="RHEA-COMP:9683"/>
        <dbReference type="ChEBI" id="CHEBI:30616"/>
        <dbReference type="ChEBI" id="CHEBI:33019"/>
        <dbReference type="ChEBI" id="CHEBI:57305"/>
        <dbReference type="ChEBI" id="CHEBI:78442"/>
        <dbReference type="ChEBI" id="CHEBI:78522"/>
        <dbReference type="ChEBI" id="CHEBI:456215"/>
        <dbReference type="EC" id="6.1.1.14"/>
    </reaction>
</comment>
<dbReference type="HAMAP" id="MF_00253_B">
    <property type="entry name" value="Gly_tRNA_synth_B"/>
    <property type="match status" value="1"/>
</dbReference>
<dbReference type="InterPro" id="IPR033731">
    <property type="entry name" value="GlyRS-like_core"/>
</dbReference>
<evidence type="ECO:0000256" key="6">
    <source>
        <dbReference type="ARBA" id="ARBA00022917"/>
    </source>
</evidence>
<feature type="binding site" evidence="8">
    <location>
        <position position="99"/>
    </location>
    <ligand>
        <name>substrate</name>
    </ligand>
</feature>
<keyword evidence="11" id="KW-1185">Reference proteome</keyword>
<keyword evidence="6 8" id="KW-0648">Protein biosynthesis</keyword>
<comment type="similarity">
    <text evidence="1 8">Belongs to the class-II aminoacyl-tRNA synthetase family.</text>
</comment>
<keyword evidence="4 8" id="KW-0547">Nucleotide-binding</keyword>
<dbReference type="InterPro" id="IPR022961">
    <property type="entry name" value="Gly_tRNA_ligase_bac"/>
</dbReference>
<dbReference type="NCBIfam" id="NF003211">
    <property type="entry name" value="PRK04173.1"/>
    <property type="match status" value="1"/>
</dbReference>
<dbReference type="InterPro" id="IPR002315">
    <property type="entry name" value="tRNA-synt_gly"/>
</dbReference>
<evidence type="ECO:0000256" key="5">
    <source>
        <dbReference type="ARBA" id="ARBA00022840"/>
    </source>
</evidence>
<dbReference type="eggNOG" id="COG0423">
    <property type="taxonomic scope" value="Bacteria"/>
</dbReference>
<dbReference type="InterPro" id="IPR045864">
    <property type="entry name" value="aa-tRNA-synth_II/BPL/LPL"/>
</dbReference>
<accession>A8PQG6</accession>
<evidence type="ECO:0000256" key="2">
    <source>
        <dbReference type="ARBA" id="ARBA00022490"/>
    </source>
</evidence>
<dbReference type="SUPFAM" id="SSF52954">
    <property type="entry name" value="Class II aaRS ABD-related"/>
    <property type="match status" value="1"/>
</dbReference>
<feature type="domain" description="Aminoacyl-transfer RNA synthetases class-II family profile" evidence="9">
    <location>
        <begin position="8"/>
        <end position="354"/>
    </location>
</feature>
<comment type="caution">
    <text evidence="10">The sequence shown here is derived from an EMBL/GenBank/DDBJ whole genome shotgun (WGS) entry which is preliminary data.</text>
</comment>
<dbReference type="PANTHER" id="PTHR10745:SF8">
    <property type="entry name" value="DNA POLYMERASE SUBUNIT GAMMA-2, MITOCHONDRIAL"/>
    <property type="match status" value="1"/>
</dbReference>
<reference evidence="10" key="2">
    <citation type="submission" date="2007-10" db="EMBL/GenBank/DDBJ databases">
        <authorList>
            <person name="Myers G.S."/>
        </authorList>
    </citation>
    <scope>NUCLEOTIDE SEQUENCE [LARGE SCALE GENOMIC DNA]</scope>
</reference>
<dbReference type="InterPro" id="IPR004154">
    <property type="entry name" value="Anticodon-bd"/>
</dbReference>
<feature type="binding site" evidence="8">
    <location>
        <begin position="192"/>
        <end position="196"/>
    </location>
    <ligand>
        <name>substrate</name>
    </ligand>
</feature>
<feature type="binding site" evidence="8">
    <location>
        <position position="145"/>
    </location>
    <ligand>
        <name>substrate</name>
    </ligand>
</feature>
<dbReference type="PANTHER" id="PTHR10745">
    <property type="entry name" value="GLYCYL-TRNA SYNTHETASE/DNA POLYMERASE SUBUNIT GAMMA-2"/>
    <property type="match status" value="1"/>
</dbReference>
<feature type="binding site" evidence="8">
    <location>
        <begin position="315"/>
        <end position="319"/>
    </location>
    <ligand>
        <name>substrate</name>
    </ligand>
</feature>
<dbReference type="Gene3D" id="3.40.50.800">
    <property type="entry name" value="Anticodon-binding domain"/>
    <property type="match status" value="1"/>
</dbReference>
<dbReference type="PROSITE" id="PS50862">
    <property type="entry name" value="AA_TRNA_LIGASE_II"/>
    <property type="match status" value="1"/>
</dbReference>
<comment type="subcellular location">
    <subcellularLocation>
        <location evidence="8">Cytoplasm</location>
    </subcellularLocation>
</comment>
<evidence type="ECO:0000256" key="8">
    <source>
        <dbReference type="HAMAP-Rule" id="MF_00253"/>
    </source>
</evidence>
<dbReference type="GO" id="GO:0005524">
    <property type="term" value="F:ATP binding"/>
    <property type="evidence" value="ECO:0007669"/>
    <property type="project" value="UniProtKB-UniRule"/>
</dbReference>
<keyword evidence="5 8" id="KW-0067">ATP-binding</keyword>
<dbReference type="InterPro" id="IPR002314">
    <property type="entry name" value="aa-tRNA-synt_IIb"/>
</dbReference>
<keyword evidence="7 8" id="KW-0030">Aminoacyl-tRNA synthetase</keyword>
<dbReference type="GO" id="GO:0006426">
    <property type="term" value="P:glycyl-tRNA aminoacylation"/>
    <property type="evidence" value="ECO:0007669"/>
    <property type="project" value="UniProtKB-UniRule"/>
</dbReference>
<dbReference type="Proteomes" id="UP000054075">
    <property type="component" value="Unassembled WGS sequence"/>
</dbReference>
<dbReference type="NCBIfam" id="TIGR00389">
    <property type="entry name" value="glyS_dimeric"/>
    <property type="match status" value="1"/>
</dbReference>
<dbReference type="EMBL" id="AAQJ02000001">
    <property type="protein sequence ID" value="EDP46418.1"/>
    <property type="molecule type" value="Genomic_DNA"/>
</dbReference>
<comment type="function">
    <text evidence="8">Catalyzes the attachment of glycine to tRNA(Gly).</text>
</comment>
<evidence type="ECO:0000256" key="3">
    <source>
        <dbReference type="ARBA" id="ARBA00022598"/>
    </source>
</evidence>
<dbReference type="InterPro" id="IPR036621">
    <property type="entry name" value="Anticodon-bd_dom_sf"/>
</dbReference>
<name>A8PQG6_9COXI</name>
<dbReference type="Gene3D" id="3.30.930.10">
    <property type="entry name" value="Bira Bifunctional Protein, Domain 2"/>
    <property type="match status" value="1"/>
</dbReference>
<evidence type="ECO:0000313" key="10">
    <source>
        <dbReference type="EMBL" id="EDP46418.1"/>
    </source>
</evidence>
<reference evidence="10" key="1">
    <citation type="submission" date="2006-04" db="EMBL/GenBank/DDBJ databases">
        <authorList>
            <person name="Seshadri R."/>
            <person name="Federici B.A."/>
        </authorList>
    </citation>
    <scope>NUCLEOTIDE SEQUENCE [LARGE SCALE GENOMIC DNA]</scope>
</reference>
<protein>
    <recommendedName>
        <fullName evidence="8">Glycine--tRNA ligase</fullName>
        <ecNumber evidence="8">6.1.1.14</ecNumber>
    </recommendedName>
    <alternativeName>
        <fullName evidence="8">Glycyl-tRNA synthetase</fullName>
        <shortName evidence="8">GlyRS</shortName>
    </alternativeName>
</protein>
<feature type="binding site" evidence="8">
    <location>
        <begin position="187"/>
        <end position="192"/>
    </location>
    <ligand>
        <name>ATP</name>
        <dbReference type="ChEBI" id="CHEBI:30616"/>
    </ligand>
</feature>
<evidence type="ECO:0000256" key="1">
    <source>
        <dbReference type="ARBA" id="ARBA00008226"/>
    </source>
</evidence>
<dbReference type="STRING" id="59196.RICGR_1513"/>
<evidence type="ECO:0000259" key="9">
    <source>
        <dbReference type="PROSITE" id="PS50862"/>
    </source>
</evidence>
<evidence type="ECO:0000313" key="11">
    <source>
        <dbReference type="Proteomes" id="UP000054075"/>
    </source>
</evidence>
<organism evidence="10 11">
    <name type="scientific">Rickettsiella grylli</name>
    <dbReference type="NCBI Taxonomy" id="59196"/>
    <lineage>
        <taxon>Bacteria</taxon>
        <taxon>Pseudomonadati</taxon>
        <taxon>Pseudomonadota</taxon>
        <taxon>Gammaproteobacteria</taxon>
        <taxon>Legionellales</taxon>
        <taxon>Coxiellaceae</taxon>
        <taxon>Rickettsiella</taxon>
    </lineage>
</organism>
<evidence type="ECO:0000256" key="4">
    <source>
        <dbReference type="ARBA" id="ARBA00022741"/>
    </source>
</evidence>